<accession>A0A0L0URA8</accession>
<dbReference type="EMBL" id="AJIL01000359">
    <property type="protein sequence ID" value="KNE89451.1"/>
    <property type="molecule type" value="Genomic_DNA"/>
</dbReference>
<gene>
    <name evidence="2" type="ORF">PSTG_17092</name>
</gene>
<feature type="region of interest" description="Disordered" evidence="1">
    <location>
        <begin position="113"/>
        <end position="183"/>
    </location>
</feature>
<sequence length="183" mass="20890">MTESRPISIASMLESIRSYDPLSSENSFDRFASPIDPEDPFVRESYTIDELHAFHTLIVDLFRSFALKESSADVDSPALINCMKLYNDYFDLHTLMISHSIIDEWRDRMKARHQAEEGTSKERNTNTEEEGEINEDVGVTRDKEEGVGGSEEQEEIDDDVRMNYDEEEGVASSEESISFVEAC</sequence>
<dbReference type="AlphaFoldDB" id="A0A0L0URA8"/>
<evidence type="ECO:0000256" key="1">
    <source>
        <dbReference type="SAM" id="MobiDB-lite"/>
    </source>
</evidence>
<evidence type="ECO:0000313" key="2">
    <source>
        <dbReference type="EMBL" id="KNE89451.1"/>
    </source>
</evidence>
<reference evidence="3" key="1">
    <citation type="submission" date="2014-03" db="EMBL/GenBank/DDBJ databases">
        <title>The Genome Sequence of Puccinia striiformis f. sp. tritici PST-78.</title>
        <authorList>
            <consortium name="The Broad Institute Genome Sequencing Platform"/>
            <person name="Cuomo C."/>
            <person name="Hulbert S."/>
            <person name="Chen X."/>
            <person name="Walker B."/>
            <person name="Young S.K."/>
            <person name="Zeng Q."/>
            <person name="Gargeya S."/>
            <person name="Fitzgerald M."/>
            <person name="Haas B."/>
            <person name="Abouelleil A."/>
            <person name="Alvarado L."/>
            <person name="Arachchi H.M."/>
            <person name="Berlin A.M."/>
            <person name="Chapman S.B."/>
            <person name="Goldberg J."/>
            <person name="Griggs A."/>
            <person name="Gujja S."/>
            <person name="Hansen M."/>
            <person name="Howarth C."/>
            <person name="Imamovic A."/>
            <person name="Larimer J."/>
            <person name="McCowan C."/>
            <person name="Montmayeur A."/>
            <person name="Murphy C."/>
            <person name="Neiman D."/>
            <person name="Pearson M."/>
            <person name="Priest M."/>
            <person name="Roberts A."/>
            <person name="Saif S."/>
            <person name="Shea T."/>
            <person name="Sisk P."/>
            <person name="Sykes S."/>
            <person name="Wortman J."/>
            <person name="Nusbaum C."/>
            <person name="Birren B."/>
        </authorList>
    </citation>
    <scope>NUCLEOTIDE SEQUENCE [LARGE SCALE GENOMIC DNA]</scope>
    <source>
        <strain evidence="3">race PST-78</strain>
    </source>
</reference>
<dbReference type="Proteomes" id="UP000054564">
    <property type="component" value="Unassembled WGS sequence"/>
</dbReference>
<protein>
    <submittedName>
        <fullName evidence="2">Uncharacterized protein</fullName>
    </submittedName>
</protein>
<name>A0A0L0URA8_9BASI</name>
<keyword evidence="3" id="KW-1185">Reference proteome</keyword>
<comment type="caution">
    <text evidence="2">The sequence shown here is derived from an EMBL/GenBank/DDBJ whole genome shotgun (WGS) entry which is preliminary data.</text>
</comment>
<proteinExistence type="predicted"/>
<evidence type="ECO:0000313" key="3">
    <source>
        <dbReference type="Proteomes" id="UP000054564"/>
    </source>
</evidence>
<organism evidence="2 3">
    <name type="scientific">Puccinia striiformis f. sp. tritici PST-78</name>
    <dbReference type="NCBI Taxonomy" id="1165861"/>
    <lineage>
        <taxon>Eukaryota</taxon>
        <taxon>Fungi</taxon>
        <taxon>Dikarya</taxon>
        <taxon>Basidiomycota</taxon>
        <taxon>Pucciniomycotina</taxon>
        <taxon>Pucciniomycetes</taxon>
        <taxon>Pucciniales</taxon>
        <taxon>Pucciniaceae</taxon>
        <taxon>Puccinia</taxon>
    </lineage>
</organism>
<feature type="compositionally biased region" description="Basic and acidic residues" evidence="1">
    <location>
        <begin position="113"/>
        <end position="126"/>
    </location>
</feature>